<name>A0AAV7YCV1_9EUKA</name>
<dbReference type="Pfam" id="PF00439">
    <property type="entry name" value="Bromodomain"/>
    <property type="match status" value="1"/>
</dbReference>
<accession>A0AAV7YCV1</accession>
<gene>
    <name evidence="4" type="ORF">M0812_25294</name>
</gene>
<feature type="compositionally biased region" description="Basic residues" evidence="2">
    <location>
        <begin position="171"/>
        <end position="181"/>
    </location>
</feature>
<evidence type="ECO:0000313" key="5">
    <source>
        <dbReference type="Proteomes" id="UP001146793"/>
    </source>
</evidence>
<dbReference type="Gene3D" id="1.20.920.10">
    <property type="entry name" value="Bromodomain-like"/>
    <property type="match status" value="1"/>
</dbReference>
<dbReference type="EMBL" id="JANTQA010000060">
    <property type="protein sequence ID" value="KAJ3427666.1"/>
    <property type="molecule type" value="Genomic_DNA"/>
</dbReference>
<protein>
    <submittedName>
        <fullName evidence="4">Bromodomain-containing protein</fullName>
    </submittedName>
</protein>
<comment type="caution">
    <text evidence="4">The sequence shown here is derived from an EMBL/GenBank/DDBJ whole genome shotgun (WGS) entry which is preliminary data.</text>
</comment>
<feature type="compositionally biased region" description="Polar residues" evidence="2">
    <location>
        <begin position="231"/>
        <end position="247"/>
    </location>
</feature>
<organism evidence="4 5">
    <name type="scientific">Anaeramoeba flamelloides</name>
    <dbReference type="NCBI Taxonomy" id="1746091"/>
    <lineage>
        <taxon>Eukaryota</taxon>
        <taxon>Metamonada</taxon>
        <taxon>Anaeramoebidae</taxon>
        <taxon>Anaeramoeba</taxon>
    </lineage>
</organism>
<evidence type="ECO:0000259" key="3">
    <source>
        <dbReference type="SMART" id="SM00297"/>
    </source>
</evidence>
<feature type="domain" description="Bromo" evidence="3">
    <location>
        <begin position="4"/>
        <end position="105"/>
    </location>
</feature>
<feature type="compositionally biased region" description="Basic residues" evidence="2">
    <location>
        <begin position="251"/>
        <end position="261"/>
    </location>
</feature>
<dbReference type="Proteomes" id="UP001146793">
    <property type="component" value="Unassembled WGS sequence"/>
</dbReference>
<sequence>MKSLGKTSVQQIEEFYKVLSDMDTISPFKQPLPFLKPKNDKPQISMFYIRTKLSNNEYASRDEVFEDFKNMFANAKELQPPQSYIYRTADTLLQLTLKKIESLPPVSIEKEIKKSTNVNNKQPDNANKKKKNEKKITTKPKSKKKTKTKANTNTTPTSSPNKKILPQQNSSKKKKKKKKNKQKTEPNKNKKTKKKDRRFSQEKKSISHNKNKITQKQNMNNKKTKTDPIKTQDSIGQPKNSTQIYQETNKKQHISHSRKRDVLKQNETQNLKHRKYTEKDSFFLQQEKPQRIQKPPKISENPDTIQKKQQKNKQKHEPQKEINVFRNRAISEIFEDNGKDSGVYPLNTFRSRKTDWPLNIFKAFPKNTYIYSAHYDIRSMSLELFEILDGIDFVNRIASLPENFKDSIPKIDERSKQQQKEQKKEQKKEQQQQEREQMQKIKKKTDIFNKNSKLKQNQLKDTNNNDQEITKKKYLDKNENLDQEDLNPPFKFGSFPFLKLPRRTKRSKKKALFDIEQRKVIGKRIAALSAPDLENLFDIFEKYNPEMVYSNGCEIHIGSLPEYILKKIVLFLDNVDQKKMEID</sequence>
<keyword evidence="1" id="KW-0103">Bromodomain</keyword>
<feature type="region of interest" description="Disordered" evidence="2">
    <location>
        <begin position="113"/>
        <end position="319"/>
    </location>
</feature>
<feature type="compositionally biased region" description="Basic residues" evidence="2">
    <location>
        <begin position="128"/>
        <end position="148"/>
    </location>
</feature>
<dbReference type="SUPFAM" id="SSF47370">
    <property type="entry name" value="Bromodomain"/>
    <property type="match status" value="1"/>
</dbReference>
<dbReference type="SMART" id="SM00297">
    <property type="entry name" value="BROMO"/>
    <property type="match status" value="1"/>
</dbReference>
<evidence type="ECO:0000256" key="1">
    <source>
        <dbReference type="ARBA" id="ARBA00023117"/>
    </source>
</evidence>
<feature type="region of interest" description="Disordered" evidence="2">
    <location>
        <begin position="408"/>
        <end position="447"/>
    </location>
</feature>
<reference evidence="4" key="1">
    <citation type="submission" date="2022-08" db="EMBL/GenBank/DDBJ databases">
        <title>Novel sulphate-reducing endosymbionts in the free-living metamonad Anaeramoeba.</title>
        <authorList>
            <person name="Jerlstrom-Hultqvist J."/>
            <person name="Cepicka I."/>
            <person name="Gallot-Lavallee L."/>
            <person name="Salas-Leiva D."/>
            <person name="Curtis B.A."/>
            <person name="Zahonova K."/>
            <person name="Pipaliya S."/>
            <person name="Dacks J."/>
            <person name="Roger A.J."/>
        </authorList>
    </citation>
    <scope>NUCLEOTIDE SEQUENCE</scope>
    <source>
        <strain evidence="4">Busselton2</strain>
    </source>
</reference>
<proteinExistence type="predicted"/>
<evidence type="ECO:0000313" key="4">
    <source>
        <dbReference type="EMBL" id="KAJ3427666.1"/>
    </source>
</evidence>
<dbReference type="InterPro" id="IPR001487">
    <property type="entry name" value="Bromodomain"/>
</dbReference>
<dbReference type="AlphaFoldDB" id="A0AAV7YCV1"/>
<feature type="compositionally biased region" description="Polar residues" evidence="2">
    <location>
        <begin position="115"/>
        <end position="124"/>
    </location>
</feature>
<feature type="compositionally biased region" description="Low complexity" evidence="2">
    <location>
        <begin position="149"/>
        <end position="170"/>
    </location>
</feature>
<dbReference type="InterPro" id="IPR036427">
    <property type="entry name" value="Bromodomain-like_sf"/>
</dbReference>
<evidence type="ECO:0000256" key="2">
    <source>
        <dbReference type="SAM" id="MobiDB-lite"/>
    </source>
</evidence>